<dbReference type="HOGENOM" id="CLU_374955_0_0_5"/>
<dbReference type="EMBL" id="CP001351">
    <property type="protein sequence ID" value="ACL62862.1"/>
    <property type="molecule type" value="Genomic_DNA"/>
</dbReference>
<name>B8IXN0_METNO</name>
<dbReference type="GO" id="GO:0016740">
    <property type="term" value="F:transferase activity"/>
    <property type="evidence" value="ECO:0007669"/>
    <property type="project" value="UniProtKB-KW"/>
</dbReference>
<protein>
    <submittedName>
        <fullName evidence="1">Glycosyl transferase group 1</fullName>
    </submittedName>
</protein>
<dbReference type="AlphaFoldDB" id="B8IXN0"/>
<dbReference type="SUPFAM" id="SSF53756">
    <property type="entry name" value="UDP-Glycosyltransferase/glycogen phosphorylase"/>
    <property type="match status" value="1"/>
</dbReference>
<keyword evidence="1" id="KW-0614">Plasmid</keyword>
<accession>B8IXN0</accession>
<dbReference type="Gene3D" id="3.40.50.2000">
    <property type="entry name" value="Glycogen Phosphorylase B"/>
    <property type="match status" value="1"/>
</dbReference>
<evidence type="ECO:0000313" key="1">
    <source>
        <dbReference type="EMBL" id="ACL62862.1"/>
    </source>
</evidence>
<dbReference type="Proteomes" id="UP000008207">
    <property type="component" value="Plasmid pMNOD02"/>
</dbReference>
<organism evidence="1 2">
    <name type="scientific">Methylobacterium nodulans (strain LMG 21967 / CNCM I-2342 / ORS 2060)</name>
    <dbReference type="NCBI Taxonomy" id="460265"/>
    <lineage>
        <taxon>Bacteria</taxon>
        <taxon>Pseudomonadati</taxon>
        <taxon>Pseudomonadota</taxon>
        <taxon>Alphaproteobacteria</taxon>
        <taxon>Hyphomicrobiales</taxon>
        <taxon>Methylobacteriaceae</taxon>
        <taxon>Methylobacterium</taxon>
    </lineage>
</organism>
<sequence length="732" mass="80311">MRYLTCIAKKVISLQSALFNWMRGNQFHSEGFDHKFYREFYRDLSGMHDPRLLAKHYAEHGRTEGRFPNEAAMRDALARLPADFNPEGYRRHNPNLGDLSDDAARIHYATIGRLEGFAYRSDQIPGFDPDHFREIHPAFASADDATCQAAWQAEGGPNGPPGTQVEHLRRLDLPLRTYPAAFPWRFYTRLYPRAAAHRWAALAHFLREGFAEVGTQIPYGEDAPSFLIALGDHFAHRNDPAAVQAYELAVALGATPTVAHQKRLAEAYGRVGAWSAALDLYAHLFASGICEEAIMRCFVSAAAARQDWPRLFTLLPQALAQTGVMGDTIAREATETYFAHRSRTARALYADHRRAEGDAVLAEAVERVADLMTACGSSRARTAPERPMIAILADRLPDRARHRLDQRVALLGRIGFEARIFDLGTVRAFEEAVPAATAAILVRTPAWPTVVQALVCAKRAGVPTLYETDELIVDPRFAPPPLEAFAGRIGERVHQDLVFGVALYRAAAKLCDFGLAPNRVLAAHLDGIVARGRSFIVRDAIVPEARSPGVGEQVRLFLHAPQLQDVRATEAAGAALLEAFRREPRIALTTAGFVTLDEAFAPFADRISQHGPVPDWEEALRGSDLNLVLADEGEAAACVAVTGWLAAARFGIPTLASATRAYCEDLEDGVDVRLASKEAEWRAALSALIAEPNLRQALGTAAARSAGSRYTENAAAEDCRAMIKHVGKLRQQ</sequence>
<reference evidence="2" key="1">
    <citation type="submission" date="2009-01" db="EMBL/GenBank/DDBJ databases">
        <title>Complete sequence of plasmid 2 of Methylobacterium nodulans ORS 2060.</title>
        <authorList>
            <consortium name="US DOE Joint Genome Institute"/>
            <person name="Lucas S."/>
            <person name="Copeland A."/>
            <person name="Lapidus A."/>
            <person name="Glavina del Rio T."/>
            <person name="Dalin E."/>
            <person name="Tice H."/>
            <person name="Bruce D."/>
            <person name="Goodwin L."/>
            <person name="Pitluck S."/>
            <person name="Sims D."/>
            <person name="Brettin T."/>
            <person name="Detter J.C."/>
            <person name="Han C."/>
            <person name="Larimer F."/>
            <person name="Land M."/>
            <person name="Hauser L."/>
            <person name="Kyrpides N."/>
            <person name="Ivanova N."/>
            <person name="Marx C.J."/>
            <person name="Richardson P."/>
        </authorList>
    </citation>
    <scope>NUCLEOTIDE SEQUENCE [LARGE SCALE GENOMIC DNA]</scope>
    <source>
        <strain evidence="2">LMG 21967 / CNCM I-2342 / ORS 2060</strain>
        <plasmid evidence="2">Plasmid pMNOD02</plasmid>
    </source>
</reference>
<evidence type="ECO:0000313" key="2">
    <source>
        <dbReference type="Proteomes" id="UP000008207"/>
    </source>
</evidence>
<dbReference type="KEGG" id="mno:Mnod_7833"/>
<keyword evidence="1" id="KW-0808">Transferase</keyword>
<proteinExistence type="predicted"/>
<geneLocation type="plasmid" evidence="1 2">
    <name>pMNOD02</name>
</geneLocation>
<keyword evidence="2" id="KW-1185">Reference proteome</keyword>
<gene>
    <name evidence="1" type="ordered locus">Mnod_7833</name>
</gene>